<dbReference type="AlphaFoldDB" id="A0A5B7DU38"/>
<name>A0A5B7DU38_PORTR</name>
<sequence length="104" mass="11631">MFEAEVRWLYTDQSARGMLEASPHQLAASHLSPACVYRKENTYMINECLLHQPVSIALPPRLVGRNEVSSSSMALDLSLLQLLEVSLFHWPPVGESQVNARLAL</sequence>
<comment type="caution">
    <text evidence="1">The sequence shown here is derived from an EMBL/GenBank/DDBJ whole genome shotgun (WGS) entry which is preliminary data.</text>
</comment>
<dbReference type="EMBL" id="VSRR010001378">
    <property type="protein sequence ID" value="MPC24815.1"/>
    <property type="molecule type" value="Genomic_DNA"/>
</dbReference>
<protein>
    <submittedName>
        <fullName evidence="1">Uncharacterized protein</fullName>
    </submittedName>
</protein>
<evidence type="ECO:0000313" key="1">
    <source>
        <dbReference type="EMBL" id="MPC24815.1"/>
    </source>
</evidence>
<organism evidence="1 2">
    <name type="scientific">Portunus trituberculatus</name>
    <name type="common">Swimming crab</name>
    <name type="synonym">Neptunus trituberculatus</name>
    <dbReference type="NCBI Taxonomy" id="210409"/>
    <lineage>
        <taxon>Eukaryota</taxon>
        <taxon>Metazoa</taxon>
        <taxon>Ecdysozoa</taxon>
        <taxon>Arthropoda</taxon>
        <taxon>Crustacea</taxon>
        <taxon>Multicrustacea</taxon>
        <taxon>Malacostraca</taxon>
        <taxon>Eumalacostraca</taxon>
        <taxon>Eucarida</taxon>
        <taxon>Decapoda</taxon>
        <taxon>Pleocyemata</taxon>
        <taxon>Brachyura</taxon>
        <taxon>Eubrachyura</taxon>
        <taxon>Portunoidea</taxon>
        <taxon>Portunidae</taxon>
        <taxon>Portuninae</taxon>
        <taxon>Portunus</taxon>
    </lineage>
</organism>
<evidence type="ECO:0000313" key="2">
    <source>
        <dbReference type="Proteomes" id="UP000324222"/>
    </source>
</evidence>
<reference evidence="1 2" key="1">
    <citation type="submission" date="2019-05" db="EMBL/GenBank/DDBJ databases">
        <title>Another draft genome of Portunus trituberculatus and its Hox gene families provides insights of decapod evolution.</title>
        <authorList>
            <person name="Jeong J.-H."/>
            <person name="Song I."/>
            <person name="Kim S."/>
            <person name="Choi T."/>
            <person name="Kim D."/>
            <person name="Ryu S."/>
            <person name="Kim W."/>
        </authorList>
    </citation>
    <scope>NUCLEOTIDE SEQUENCE [LARGE SCALE GENOMIC DNA]</scope>
    <source>
        <tissue evidence="1">Muscle</tissue>
    </source>
</reference>
<proteinExistence type="predicted"/>
<dbReference type="Proteomes" id="UP000324222">
    <property type="component" value="Unassembled WGS sequence"/>
</dbReference>
<keyword evidence="2" id="KW-1185">Reference proteome</keyword>
<gene>
    <name evidence="1" type="ORF">E2C01_017908</name>
</gene>
<accession>A0A5B7DU38</accession>